<sequence length="342" mass="36336">MNKVKIPPSLPVLALCLVMALVVISLFSTSPMETMYYFIPAVLTNPLYLGEMLNMVILLSLTGLGITLAFSAGSFNLGGEGQLYMGALCSVLAARYLPHLPGIPGLLVITLCGVAGGALMALISGLMKALWQVDDLISTFLLSAGVTKVIDYLIAGPLSDPDSYLMTTAALPEKFRLTSLLPPSPFNLSFLLPLFLLPLFYYLLNHTRWGYELKMTGSSNSFARFGGLNTGLYETIPLTISGALHGLAGSLVLTGTYYAGIQGLTSGLGWNGIAVALIAGRKIPGLIPAALFFAWISQGAKVAVLQSDLTLELGAIIQGILFLLISSQVLRLRSKSSMEKAL</sequence>
<comment type="subcellular location">
    <subcellularLocation>
        <location evidence="1">Cell membrane</location>
        <topology evidence="1">Multi-pass membrane protein</topology>
    </subcellularLocation>
</comment>
<keyword evidence="4 6" id="KW-1133">Transmembrane helix</keyword>
<dbReference type="Pfam" id="PF02653">
    <property type="entry name" value="BPD_transp_2"/>
    <property type="match status" value="1"/>
</dbReference>
<feature type="transmembrane region" description="Helical" evidence="6">
    <location>
        <begin position="311"/>
        <end position="330"/>
    </location>
</feature>
<keyword evidence="2" id="KW-1003">Cell membrane</keyword>
<feature type="transmembrane region" description="Helical" evidence="6">
    <location>
        <begin position="286"/>
        <end position="305"/>
    </location>
</feature>
<dbReference type="EMBL" id="CP036150">
    <property type="protein sequence ID" value="QEN08581.1"/>
    <property type="molecule type" value="Genomic_DNA"/>
</dbReference>
<feature type="transmembrane region" description="Helical" evidence="6">
    <location>
        <begin position="136"/>
        <end position="155"/>
    </location>
</feature>
<dbReference type="PANTHER" id="PTHR47089">
    <property type="entry name" value="ABC TRANSPORTER, PERMEASE PROTEIN"/>
    <property type="match status" value="1"/>
</dbReference>
<proteinExistence type="predicted"/>
<feature type="transmembrane region" description="Helical" evidence="6">
    <location>
        <begin position="103"/>
        <end position="124"/>
    </location>
</feature>
<dbReference type="PANTHER" id="PTHR47089:SF1">
    <property type="entry name" value="GUANOSINE ABC TRANSPORTER PERMEASE PROTEIN NUPP"/>
    <property type="match status" value="1"/>
</dbReference>
<keyword evidence="8" id="KW-1185">Reference proteome</keyword>
<keyword evidence="5 6" id="KW-0472">Membrane</keyword>
<evidence type="ECO:0000256" key="5">
    <source>
        <dbReference type="ARBA" id="ARBA00023136"/>
    </source>
</evidence>
<name>A0A5C1QLQ8_9SPIO</name>
<dbReference type="GO" id="GO:0005886">
    <property type="term" value="C:plasma membrane"/>
    <property type="evidence" value="ECO:0007669"/>
    <property type="project" value="UniProtKB-SubCell"/>
</dbReference>
<dbReference type="GO" id="GO:0022857">
    <property type="term" value="F:transmembrane transporter activity"/>
    <property type="evidence" value="ECO:0007669"/>
    <property type="project" value="InterPro"/>
</dbReference>
<dbReference type="OrthoDB" id="350196at2"/>
<evidence type="ECO:0000256" key="3">
    <source>
        <dbReference type="ARBA" id="ARBA00022692"/>
    </source>
</evidence>
<evidence type="ECO:0000313" key="8">
    <source>
        <dbReference type="Proteomes" id="UP000324209"/>
    </source>
</evidence>
<evidence type="ECO:0000256" key="4">
    <source>
        <dbReference type="ARBA" id="ARBA00022989"/>
    </source>
</evidence>
<feature type="transmembrane region" description="Helical" evidence="6">
    <location>
        <begin position="52"/>
        <end position="70"/>
    </location>
</feature>
<feature type="transmembrane region" description="Helical" evidence="6">
    <location>
        <begin position="257"/>
        <end position="279"/>
    </location>
</feature>
<feature type="transmembrane region" description="Helical" evidence="6">
    <location>
        <begin position="225"/>
        <end position="245"/>
    </location>
</feature>
<keyword evidence="3 6" id="KW-0812">Transmembrane</keyword>
<dbReference type="AlphaFoldDB" id="A0A5C1QLQ8"/>
<evidence type="ECO:0000313" key="7">
    <source>
        <dbReference type="EMBL" id="QEN08581.1"/>
    </source>
</evidence>
<reference evidence="7 8" key="1">
    <citation type="submission" date="2019-02" db="EMBL/GenBank/DDBJ databases">
        <title>Complete Genome Sequence and Methylome Analysis of free living Spirochaetas.</title>
        <authorList>
            <person name="Fomenkov A."/>
            <person name="Dubinina G."/>
            <person name="Leshcheva N."/>
            <person name="Mikheeva N."/>
            <person name="Grabovich M."/>
            <person name="Vincze T."/>
            <person name="Roberts R.J."/>
        </authorList>
    </citation>
    <scope>NUCLEOTIDE SEQUENCE [LARGE SCALE GENOMIC DNA]</scope>
    <source>
        <strain evidence="7 8">K2</strain>
    </source>
</reference>
<accession>A0A5C1QLQ8</accession>
<dbReference type="InterPro" id="IPR001851">
    <property type="entry name" value="ABC_transp_permease"/>
</dbReference>
<feature type="transmembrane region" description="Helical" evidence="6">
    <location>
        <begin position="186"/>
        <end position="204"/>
    </location>
</feature>
<evidence type="ECO:0000256" key="6">
    <source>
        <dbReference type="SAM" id="Phobius"/>
    </source>
</evidence>
<evidence type="ECO:0000256" key="1">
    <source>
        <dbReference type="ARBA" id="ARBA00004651"/>
    </source>
</evidence>
<evidence type="ECO:0000256" key="2">
    <source>
        <dbReference type="ARBA" id="ARBA00022475"/>
    </source>
</evidence>
<gene>
    <name evidence="7" type="ORF">EXM22_11510</name>
</gene>
<dbReference type="Proteomes" id="UP000324209">
    <property type="component" value="Chromosome"/>
</dbReference>
<organism evidence="7 8">
    <name type="scientific">Oceanispirochaeta crateris</name>
    <dbReference type="NCBI Taxonomy" id="2518645"/>
    <lineage>
        <taxon>Bacteria</taxon>
        <taxon>Pseudomonadati</taxon>
        <taxon>Spirochaetota</taxon>
        <taxon>Spirochaetia</taxon>
        <taxon>Spirochaetales</taxon>
        <taxon>Spirochaetaceae</taxon>
        <taxon>Oceanispirochaeta</taxon>
    </lineage>
</organism>
<dbReference type="KEGG" id="ock:EXM22_11510"/>
<dbReference type="CDD" id="cd06580">
    <property type="entry name" value="TM_PBP1_transp_TpRbsC_like"/>
    <property type="match status" value="1"/>
</dbReference>
<feature type="transmembrane region" description="Helical" evidence="6">
    <location>
        <begin position="12"/>
        <end position="32"/>
    </location>
</feature>
<protein>
    <submittedName>
        <fullName evidence="7">ABC transporter permease</fullName>
    </submittedName>
</protein>
<dbReference type="RefSeq" id="WP_149486662.1">
    <property type="nucleotide sequence ID" value="NZ_CP036150.1"/>
</dbReference>